<dbReference type="PANTHER" id="PTHR11048">
    <property type="entry name" value="PRENYLTRANSFERASES"/>
    <property type="match status" value="1"/>
</dbReference>
<dbReference type="UniPathway" id="UPA00232"/>
<evidence type="ECO:0000256" key="8">
    <source>
        <dbReference type="ARBA" id="ARBA00022692"/>
    </source>
</evidence>
<comment type="catalytic activity">
    <reaction evidence="11">
        <text>all-trans-octaprenyl diphosphate + 4-hydroxybenzoate = 4-hydroxy-3-(all-trans-octaprenyl)benzoate + diphosphate</text>
        <dbReference type="Rhea" id="RHEA:27782"/>
        <dbReference type="ChEBI" id="CHEBI:1617"/>
        <dbReference type="ChEBI" id="CHEBI:17879"/>
        <dbReference type="ChEBI" id="CHEBI:33019"/>
        <dbReference type="ChEBI" id="CHEBI:57711"/>
        <dbReference type="EC" id="2.5.1.39"/>
    </reaction>
</comment>
<evidence type="ECO:0000313" key="13">
    <source>
        <dbReference type="EMBL" id="ADE39368.1"/>
    </source>
</evidence>
<keyword evidence="8 11" id="KW-0812">Transmembrane</keyword>
<evidence type="ECO:0000256" key="10">
    <source>
        <dbReference type="ARBA" id="ARBA00023136"/>
    </source>
</evidence>
<keyword evidence="4 11" id="KW-1003">Cell membrane</keyword>
<dbReference type="RefSeq" id="WP_013045997.1">
    <property type="nucleotide sequence ID" value="NC_014010.1"/>
</dbReference>
<evidence type="ECO:0000256" key="6">
    <source>
        <dbReference type="ARBA" id="ARBA00022679"/>
    </source>
</evidence>
<keyword evidence="9 11" id="KW-1133">Transmembrane helix</keyword>
<evidence type="ECO:0000256" key="12">
    <source>
        <dbReference type="NCBIfam" id="TIGR01474"/>
    </source>
</evidence>
<dbReference type="STRING" id="488538.SAR116_1126"/>
<protein>
    <recommendedName>
        <fullName evidence="11 12">4-hydroxybenzoate octaprenyltransferase</fullName>
        <ecNumber evidence="11 12">2.5.1.39</ecNumber>
    </recommendedName>
    <alternativeName>
        <fullName evidence="11">4-HB polyprenyltransferase</fullName>
    </alternativeName>
</protein>
<dbReference type="CDD" id="cd13959">
    <property type="entry name" value="PT_UbiA_COQ2"/>
    <property type="match status" value="1"/>
</dbReference>
<dbReference type="KEGG" id="apb:SAR116_1126"/>
<comment type="function">
    <text evidence="11">Catalyzes the prenylation of para-hydroxybenzoate (PHB) with an all-trans polyprenyl group. Mediates the second step in the final reaction sequence of ubiquinone-8 (UQ-8) biosynthesis, which is the condensation of the polyisoprenoid side chain with PHB, generating the first membrane-bound Q intermediate 3-octaprenyl-4-hydroxybenzoate.</text>
</comment>
<comment type="pathway">
    <text evidence="11">Cofactor biosynthesis; ubiquinone biosynthesis.</text>
</comment>
<dbReference type="InterPro" id="IPR044878">
    <property type="entry name" value="UbiA_sf"/>
</dbReference>
<comment type="similarity">
    <text evidence="3 11">Belongs to the UbiA prenyltransferase family.</text>
</comment>
<feature type="transmembrane region" description="Helical" evidence="11">
    <location>
        <begin position="105"/>
        <end position="130"/>
    </location>
</feature>
<dbReference type="EMBL" id="CP001751">
    <property type="protein sequence ID" value="ADE39368.1"/>
    <property type="molecule type" value="Genomic_DNA"/>
</dbReference>
<dbReference type="HAMAP" id="MF_01635">
    <property type="entry name" value="UbiA"/>
    <property type="match status" value="1"/>
</dbReference>
<feature type="transmembrane region" description="Helical" evidence="11">
    <location>
        <begin position="41"/>
        <end position="58"/>
    </location>
</feature>
<gene>
    <name evidence="11" type="primary">ubiA</name>
    <name evidence="13" type="ordered locus">SAR116_1126</name>
</gene>
<feature type="transmembrane region" description="Helical" evidence="11">
    <location>
        <begin position="230"/>
        <end position="250"/>
    </location>
</feature>
<evidence type="ECO:0000256" key="11">
    <source>
        <dbReference type="HAMAP-Rule" id="MF_01635"/>
    </source>
</evidence>
<dbReference type="FunFam" id="1.20.120.1780:FF:000001">
    <property type="entry name" value="4-hydroxybenzoate octaprenyltransferase"/>
    <property type="match status" value="1"/>
</dbReference>
<dbReference type="NCBIfam" id="TIGR01474">
    <property type="entry name" value="ubiA_proteo"/>
    <property type="match status" value="1"/>
</dbReference>
<dbReference type="InterPro" id="IPR000537">
    <property type="entry name" value="UbiA_prenyltransferase"/>
</dbReference>
<reference evidence="13 14" key="1">
    <citation type="journal article" date="2010" name="J. Bacteriol.">
        <title>Complete genome sequence of "Candidatus Puniceispirillum marinum" IMCC1322, a representative of the SAR116 clade in the Alphaproteobacteria.</title>
        <authorList>
            <person name="Oh H.M."/>
            <person name="Kwon K.K."/>
            <person name="Kang I."/>
            <person name="Kang S.G."/>
            <person name="Lee J.H."/>
            <person name="Kim S.J."/>
            <person name="Cho J.C."/>
        </authorList>
    </citation>
    <scope>NUCLEOTIDE SEQUENCE [LARGE SCALE GENOMIC DNA]</scope>
    <source>
        <strain evidence="13 14">IMCC1322</strain>
    </source>
</reference>
<name>D5BSX1_PUNMI</name>
<dbReference type="EC" id="2.5.1.39" evidence="11 12"/>
<proteinExistence type="inferred from homology"/>
<comment type="cofactor">
    <cofactor evidence="1 11">
        <name>Mg(2+)</name>
        <dbReference type="ChEBI" id="CHEBI:18420"/>
    </cofactor>
</comment>
<keyword evidence="14" id="KW-1185">Reference proteome</keyword>
<keyword evidence="5 11" id="KW-0997">Cell inner membrane</keyword>
<organism evidence="13 14">
    <name type="scientific">Puniceispirillum marinum (strain IMCC1322)</name>
    <dbReference type="NCBI Taxonomy" id="488538"/>
    <lineage>
        <taxon>Bacteria</taxon>
        <taxon>Pseudomonadati</taxon>
        <taxon>Pseudomonadota</taxon>
        <taxon>Alphaproteobacteria</taxon>
        <taxon>Candidatus Puniceispirillales</taxon>
        <taxon>Candidatus Puniceispirillaceae</taxon>
        <taxon>Candidatus Puniceispirillum</taxon>
    </lineage>
</organism>
<dbReference type="FunFam" id="1.10.357.140:FF:000008">
    <property type="entry name" value="4-hydroxybenzoate octaprenyltransferase"/>
    <property type="match status" value="1"/>
</dbReference>
<dbReference type="InterPro" id="IPR039653">
    <property type="entry name" value="Prenyltransferase"/>
</dbReference>
<keyword evidence="7 11" id="KW-0831">Ubiquinone biosynthesis</keyword>
<evidence type="ECO:0000313" key="14">
    <source>
        <dbReference type="Proteomes" id="UP000007460"/>
    </source>
</evidence>
<dbReference type="Gene3D" id="1.20.120.1780">
    <property type="entry name" value="UbiA prenyltransferase"/>
    <property type="match status" value="1"/>
</dbReference>
<feature type="transmembrane region" description="Helical" evidence="11">
    <location>
        <begin position="136"/>
        <end position="154"/>
    </location>
</feature>
<evidence type="ECO:0000256" key="7">
    <source>
        <dbReference type="ARBA" id="ARBA00022688"/>
    </source>
</evidence>
<sequence length="313" mass="34259">MNMHETDTPQGHTDIQLLGWWQNLPKGWHPYVYLARLDRPIGWWLLLLPAWWVIPVASADSGQMGLLMLLFMIGAITMRAAGCVINDMWDRDIDIKIQRTQSRPLASGAISMGMAFIFLVCLGIIGLAVLVQLPPMAIFIGIGSLPLVALYPLAKRVTWFPQFVLGLTFAWGVPLGVAAATNQAPSLSFWLIYAGSVAWVFGYDTIYAVQDMVDDRQSGVKSSALGLGKNLHKGVGIAYAIAILLLSAGFYMTMGFGLWFVGVSLMGLHLAQQLRQLDAGDPAMALRLFKSNRNAGLILTIFAVADHMLRVGL</sequence>
<evidence type="ECO:0000256" key="1">
    <source>
        <dbReference type="ARBA" id="ARBA00001946"/>
    </source>
</evidence>
<accession>D5BSX1</accession>
<dbReference type="GO" id="GO:0008412">
    <property type="term" value="F:4-hydroxybenzoate polyprenyltransferase activity"/>
    <property type="evidence" value="ECO:0007669"/>
    <property type="project" value="UniProtKB-UniRule"/>
</dbReference>
<keyword evidence="6 11" id="KW-0808">Transferase</keyword>
<dbReference type="Gene3D" id="1.10.357.140">
    <property type="entry name" value="UbiA prenyltransferase"/>
    <property type="match status" value="1"/>
</dbReference>
<keyword evidence="10 11" id="KW-0472">Membrane</keyword>
<evidence type="ECO:0000256" key="4">
    <source>
        <dbReference type="ARBA" id="ARBA00022475"/>
    </source>
</evidence>
<evidence type="ECO:0000256" key="3">
    <source>
        <dbReference type="ARBA" id="ARBA00005985"/>
    </source>
</evidence>
<dbReference type="Pfam" id="PF01040">
    <property type="entry name" value="UbiA"/>
    <property type="match status" value="1"/>
</dbReference>
<dbReference type="PANTHER" id="PTHR11048:SF28">
    <property type="entry name" value="4-HYDROXYBENZOATE POLYPRENYLTRANSFERASE, MITOCHONDRIAL"/>
    <property type="match status" value="1"/>
</dbReference>
<keyword evidence="11" id="KW-0460">Magnesium</keyword>
<dbReference type="Proteomes" id="UP000007460">
    <property type="component" value="Chromosome"/>
</dbReference>
<dbReference type="AlphaFoldDB" id="D5BSX1"/>
<dbReference type="eggNOG" id="COG0382">
    <property type="taxonomic scope" value="Bacteria"/>
</dbReference>
<dbReference type="GO" id="GO:0006744">
    <property type="term" value="P:ubiquinone biosynthetic process"/>
    <property type="evidence" value="ECO:0007669"/>
    <property type="project" value="UniProtKB-UniRule"/>
</dbReference>
<evidence type="ECO:0000256" key="5">
    <source>
        <dbReference type="ARBA" id="ARBA00022519"/>
    </source>
</evidence>
<comment type="subcellular location">
    <subcellularLocation>
        <location evidence="11">Cell inner membrane</location>
        <topology evidence="11">Multi-pass membrane protein</topology>
    </subcellularLocation>
    <subcellularLocation>
        <location evidence="2">Membrane</location>
        <topology evidence="2">Multi-pass membrane protein</topology>
    </subcellularLocation>
</comment>
<feature type="transmembrane region" description="Helical" evidence="11">
    <location>
        <begin position="64"/>
        <end position="85"/>
    </location>
</feature>
<dbReference type="HOGENOM" id="CLU_034879_0_2_5"/>
<feature type="transmembrane region" description="Helical" evidence="11">
    <location>
        <begin position="163"/>
        <end position="181"/>
    </location>
</feature>
<dbReference type="GO" id="GO:0005886">
    <property type="term" value="C:plasma membrane"/>
    <property type="evidence" value="ECO:0007669"/>
    <property type="project" value="UniProtKB-SubCell"/>
</dbReference>
<feature type="transmembrane region" description="Helical" evidence="11">
    <location>
        <begin position="187"/>
        <end position="209"/>
    </location>
</feature>
<dbReference type="InterPro" id="IPR006370">
    <property type="entry name" value="HB_polyprenyltransferase-like"/>
</dbReference>
<evidence type="ECO:0000256" key="2">
    <source>
        <dbReference type="ARBA" id="ARBA00004141"/>
    </source>
</evidence>
<evidence type="ECO:0000256" key="9">
    <source>
        <dbReference type="ARBA" id="ARBA00022989"/>
    </source>
</evidence>